<dbReference type="RefSeq" id="WP_345624067.1">
    <property type="nucleotide sequence ID" value="NZ_BAABIG010000083.1"/>
</dbReference>
<evidence type="ECO:0000313" key="2">
    <source>
        <dbReference type="Proteomes" id="UP001501265"/>
    </source>
</evidence>
<comment type="caution">
    <text evidence="1">The sequence shown here is derived from an EMBL/GenBank/DDBJ whole genome shotgun (WGS) entry which is preliminary data.</text>
</comment>
<evidence type="ECO:0008006" key="3">
    <source>
        <dbReference type="Google" id="ProtNLM"/>
    </source>
</evidence>
<evidence type="ECO:0000313" key="1">
    <source>
        <dbReference type="EMBL" id="GAA4821220.1"/>
    </source>
</evidence>
<sequence length="185" mass="20845">MADLVETLSRVLLDTSETLLREQGACPRPQVHVVAEDMEQPYVGFVTCRLFYRGADAAAALANLGLFPSVFRATRLLVVWEDCDLRTALELPGESFPTGVVILDAGLDRHTLNWHPFDIEIGGTSPHGIPTVVPHWGTPARYENVRLLAPIEELLRLWREFRTEDIQETVTELQEAGYEFSMVKR</sequence>
<dbReference type="Proteomes" id="UP001501265">
    <property type="component" value="Unassembled WGS sequence"/>
</dbReference>
<proteinExistence type="predicted"/>
<reference evidence="2" key="1">
    <citation type="journal article" date="2019" name="Int. J. Syst. Evol. Microbiol.">
        <title>The Global Catalogue of Microorganisms (GCM) 10K type strain sequencing project: providing services to taxonomists for standard genome sequencing and annotation.</title>
        <authorList>
            <consortium name="The Broad Institute Genomics Platform"/>
            <consortium name="The Broad Institute Genome Sequencing Center for Infectious Disease"/>
            <person name="Wu L."/>
            <person name="Ma J."/>
        </authorList>
    </citation>
    <scope>NUCLEOTIDE SEQUENCE [LARGE SCALE GENOMIC DNA]</scope>
    <source>
        <strain evidence="2">JCM 18081</strain>
    </source>
</reference>
<name>A0ABP9CY20_9ACTN</name>
<organism evidence="1 2">
    <name type="scientific">Streptomyces ziwulingensis</name>
    <dbReference type="NCBI Taxonomy" id="1045501"/>
    <lineage>
        <taxon>Bacteria</taxon>
        <taxon>Bacillati</taxon>
        <taxon>Actinomycetota</taxon>
        <taxon>Actinomycetes</taxon>
        <taxon>Kitasatosporales</taxon>
        <taxon>Streptomycetaceae</taxon>
        <taxon>Streptomyces</taxon>
    </lineage>
</organism>
<gene>
    <name evidence="1" type="ORF">GCM10023220_62900</name>
</gene>
<keyword evidence="2" id="KW-1185">Reference proteome</keyword>
<protein>
    <recommendedName>
        <fullName evidence="3">Suppressor of fused-like domain-containing protein</fullName>
    </recommendedName>
</protein>
<accession>A0ABP9CY20</accession>
<dbReference type="EMBL" id="BAABIG010000083">
    <property type="protein sequence ID" value="GAA4821220.1"/>
    <property type="molecule type" value="Genomic_DNA"/>
</dbReference>